<dbReference type="InterPro" id="IPR046960">
    <property type="entry name" value="PPR_At4g14850-like_plant"/>
</dbReference>
<dbReference type="FunFam" id="1.25.40.10:FF:000780">
    <property type="entry name" value="Pentatricopeptide repeat-containing protein isoform A"/>
    <property type="match status" value="1"/>
</dbReference>
<name>A0A9E7JVZ9_9LILI</name>
<dbReference type="InterPro" id="IPR032867">
    <property type="entry name" value="DYW_dom"/>
</dbReference>
<dbReference type="Pfam" id="PF14432">
    <property type="entry name" value="DYW_deaminase"/>
    <property type="match status" value="1"/>
</dbReference>
<dbReference type="AlphaFoldDB" id="A0A9E7JVZ9"/>
<dbReference type="Gene3D" id="1.25.40.10">
    <property type="entry name" value="Tetratricopeptide repeat domain"/>
    <property type="match status" value="6"/>
</dbReference>
<sequence>MIKLPWRHPKASTSRLILLLHVLPHCPLRPRAYGSAGALGEKSYMAITQELSDAMAACGASGSASGARGLHACLVSAGLEASRFLQNNLLNTYLSCGSLDDARQVFDGISFPNVFSYNMMINGLSKFGFLREAVELFDEMPVRDSTSWNTLMAGYFHNRQPLETVKTFALMVQDPNCKPNMLTFACAMKSCGTLGFHRLGLQLHGFVEKLDFGRDSQVGASLIDMYVKCGAVDLASQVFDLLESPDLCCWNSMILGYGSSYGSERAIEVFKKMPDRDVVSWNTMISILSHNGREQEALSMVIEMSTLGCELNSTTYTCALSVCASILDLRWGRHLHAHITRNQKTIDVFFGSALVDMYAKCGHLESAQRTFDALCDRNTVSWTALIAGYAHSGFVEEAMKIFSQMRSVPMSVDQFILTILISACCTKMDFCLGTQLHSISFRVGSCSSVPVSNALVTMYAKCGNVETAECVFQSMPVRDVISWTSMITAFSQMGNISRAREYFDAMKDRNVVTWNAMLGAYIQHGSEEEGLKMYIMLQQEGAVKPDWVTFATLFRACAEVAAVRCGNQVIAHAFKLGLNSDTSVANGIITMYSRCGKIVEAREVFDSILDKDLVSWNAMITAYAQHGQGKETIEILQRMLCDGIKPDYISYVAVLSGCSHSGLVEEGRFYFDSMTRCHNINPGLEHFACMVDLLSRAGLLEEAKKVIDCMPIKPSAEIWGALLGACKIYGNKELAECAVKHLFELDTKDSGSYVLLAKIYADAGNSDDSARVRKLMREKGIRKNPGCSWIEVKNTVHVFTADDSSHPQIDIILRKLDEVMKMIEAVGYDQSAASQSQGYHSEKLAVAYGLVSLPERMPIHIMKNLRICCDCHTVIKLVSLVTTRELIVRDANRFHHFREGSCSCQDYCISWCTFKNREEKEK</sequence>
<feature type="repeat" description="PPR" evidence="2">
    <location>
        <begin position="479"/>
        <end position="513"/>
    </location>
</feature>
<keyword evidence="1" id="KW-0677">Repeat</keyword>
<feature type="repeat" description="PPR" evidence="2">
    <location>
        <begin position="277"/>
        <end position="311"/>
    </location>
</feature>
<evidence type="ECO:0000256" key="1">
    <source>
        <dbReference type="ARBA" id="ARBA00022737"/>
    </source>
</evidence>
<organism evidence="5 6">
    <name type="scientific">Musa troglodytarum</name>
    <name type="common">fe'i banana</name>
    <dbReference type="NCBI Taxonomy" id="320322"/>
    <lineage>
        <taxon>Eukaryota</taxon>
        <taxon>Viridiplantae</taxon>
        <taxon>Streptophyta</taxon>
        <taxon>Embryophyta</taxon>
        <taxon>Tracheophyta</taxon>
        <taxon>Spermatophyta</taxon>
        <taxon>Magnoliopsida</taxon>
        <taxon>Liliopsida</taxon>
        <taxon>Zingiberales</taxon>
        <taxon>Musaceae</taxon>
        <taxon>Musa</taxon>
    </lineage>
</organism>
<dbReference type="OrthoDB" id="185373at2759"/>
<dbReference type="InterPro" id="IPR046848">
    <property type="entry name" value="E_motif"/>
</dbReference>
<dbReference type="Pfam" id="PF01535">
    <property type="entry name" value="PPR"/>
    <property type="match status" value="4"/>
</dbReference>
<dbReference type="FunFam" id="1.25.40.10:FF:000442">
    <property type="entry name" value="Pentatricopeptide repeat-containing protein At3g49710"/>
    <property type="match status" value="1"/>
</dbReference>
<dbReference type="NCBIfam" id="TIGR00756">
    <property type="entry name" value="PPR"/>
    <property type="match status" value="6"/>
</dbReference>
<dbReference type="SUPFAM" id="SSF48452">
    <property type="entry name" value="TPR-like"/>
    <property type="match status" value="1"/>
</dbReference>
<feature type="repeat" description="PPR" evidence="2">
    <location>
        <begin position="113"/>
        <end position="147"/>
    </location>
</feature>
<dbReference type="Proteomes" id="UP001055439">
    <property type="component" value="Chromosome 4"/>
</dbReference>
<dbReference type="Pfam" id="PF20431">
    <property type="entry name" value="E_motif"/>
    <property type="match status" value="1"/>
</dbReference>
<feature type="domain" description="DYW" evidence="4">
    <location>
        <begin position="839"/>
        <end position="907"/>
    </location>
</feature>
<reference evidence="5" key="1">
    <citation type="submission" date="2022-05" db="EMBL/GenBank/DDBJ databases">
        <title>The Musa troglodytarum L. genome provides insights into the mechanism of non-climacteric behaviour and enrichment of carotenoids.</title>
        <authorList>
            <person name="Wang J."/>
        </authorList>
    </citation>
    <scope>NUCLEOTIDE SEQUENCE</scope>
    <source>
        <tissue evidence="5">Leaf</tissue>
    </source>
</reference>
<evidence type="ECO:0000313" key="6">
    <source>
        <dbReference type="Proteomes" id="UP001055439"/>
    </source>
</evidence>
<dbReference type="FunFam" id="1.25.40.10:FF:000366">
    <property type="entry name" value="Pentatricopeptide (PPR) repeat-containing protein"/>
    <property type="match status" value="1"/>
</dbReference>
<evidence type="ECO:0000256" key="3">
    <source>
        <dbReference type="SAM" id="SignalP"/>
    </source>
</evidence>
<accession>A0A9E7JVZ9</accession>
<dbReference type="FunFam" id="1.25.40.10:FF:000285">
    <property type="entry name" value="Pentatricopeptide repeat-containing protein, chloroplastic"/>
    <property type="match status" value="1"/>
</dbReference>
<dbReference type="GO" id="GO:0008270">
    <property type="term" value="F:zinc ion binding"/>
    <property type="evidence" value="ECO:0007669"/>
    <property type="project" value="InterPro"/>
</dbReference>
<dbReference type="EMBL" id="CP097506">
    <property type="protein sequence ID" value="URD94396.1"/>
    <property type="molecule type" value="Genomic_DNA"/>
</dbReference>
<dbReference type="FunFam" id="1.25.40.10:FF:000031">
    <property type="entry name" value="Pentatricopeptide repeat-containing protein mitochondrial"/>
    <property type="match status" value="1"/>
</dbReference>
<dbReference type="Pfam" id="PF12854">
    <property type="entry name" value="PPR_1"/>
    <property type="match status" value="1"/>
</dbReference>
<feature type="repeat" description="PPR" evidence="2">
    <location>
        <begin position="749"/>
        <end position="783"/>
    </location>
</feature>
<keyword evidence="3" id="KW-0732">Signal</keyword>
<dbReference type="Pfam" id="PF13041">
    <property type="entry name" value="PPR_2"/>
    <property type="match status" value="4"/>
</dbReference>
<feature type="repeat" description="PPR" evidence="2">
    <location>
        <begin position="612"/>
        <end position="646"/>
    </location>
</feature>
<dbReference type="PROSITE" id="PS51375">
    <property type="entry name" value="PPR"/>
    <property type="match status" value="6"/>
</dbReference>
<evidence type="ECO:0000256" key="2">
    <source>
        <dbReference type="PROSITE-ProRule" id="PRU00708"/>
    </source>
</evidence>
<proteinExistence type="predicted"/>
<evidence type="ECO:0000259" key="4">
    <source>
        <dbReference type="Pfam" id="PF14432"/>
    </source>
</evidence>
<gene>
    <name evidence="5" type="ORF">MUK42_30646</name>
</gene>
<feature type="repeat" description="PPR" evidence="2">
    <location>
        <begin position="378"/>
        <end position="412"/>
    </location>
</feature>
<dbReference type="PANTHER" id="PTHR47926:SF370">
    <property type="entry name" value="DYW DOMAIN-CONTAINING PROTEIN"/>
    <property type="match status" value="1"/>
</dbReference>
<feature type="chain" id="PRO_5038631266" evidence="3">
    <location>
        <begin position="25"/>
        <end position="922"/>
    </location>
</feature>
<dbReference type="GO" id="GO:0003723">
    <property type="term" value="F:RNA binding"/>
    <property type="evidence" value="ECO:0007669"/>
    <property type="project" value="InterPro"/>
</dbReference>
<dbReference type="InterPro" id="IPR011990">
    <property type="entry name" value="TPR-like_helical_dom_sf"/>
</dbReference>
<dbReference type="InterPro" id="IPR002885">
    <property type="entry name" value="PPR_rpt"/>
</dbReference>
<keyword evidence="6" id="KW-1185">Reference proteome</keyword>
<protein>
    <submittedName>
        <fullName evidence="5">PPR repeat</fullName>
    </submittedName>
</protein>
<feature type="signal peptide" evidence="3">
    <location>
        <begin position="1"/>
        <end position="24"/>
    </location>
</feature>
<evidence type="ECO:0000313" key="5">
    <source>
        <dbReference type="EMBL" id="URD94396.1"/>
    </source>
</evidence>
<dbReference type="GO" id="GO:0009451">
    <property type="term" value="P:RNA modification"/>
    <property type="evidence" value="ECO:0007669"/>
    <property type="project" value="InterPro"/>
</dbReference>
<dbReference type="PANTHER" id="PTHR47926">
    <property type="entry name" value="PENTATRICOPEPTIDE REPEAT-CONTAINING PROTEIN"/>
    <property type="match status" value="1"/>
</dbReference>